<sequence length="281" mass="32877">MKATYSLHHINSATHFGFDADDYSRFKFGDGEVSRYFGTELADGFIIEILTKQPIEKQIVVISSPYSFIPTATFAMKNHFVCRLNRWLAHHGYPVVQETKVHRTITYKEDYGELDAEQRINLIGNDSFHIDKDFLLGKTLLFLDDIKITGSHERMIMKMVDEYGLQNDIYMLYFAELVNKNIHPNIENYLNYHHVKNIYHLNDIIKGTNFCINTRIVKYILNYDHESFCIFIQDQDSNFINLLYDMALGNGYHTIEAYTPNLNFIKQNLLINNNKLIQHGN</sequence>
<proteinExistence type="predicted"/>
<evidence type="ECO:0000313" key="2">
    <source>
        <dbReference type="Proteomes" id="UP000199705"/>
    </source>
</evidence>
<protein>
    <submittedName>
        <fullName evidence="1">PRTase ComF-like</fullName>
    </submittedName>
</protein>
<organism evidence="1 2">
    <name type="scientific">Mucilaginibacter gossypii</name>
    <dbReference type="NCBI Taxonomy" id="551996"/>
    <lineage>
        <taxon>Bacteria</taxon>
        <taxon>Pseudomonadati</taxon>
        <taxon>Bacteroidota</taxon>
        <taxon>Sphingobacteriia</taxon>
        <taxon>Sphingobacteriales</taxon>
        <taxon>Sphingobacteriaceae</taxon>
        <taxon>Mucilaginibacter</taxon>
    </lineage>
</organism>
<accession>A0A1G8HB08</accession>
<dbReference type="Proteomes" id="UP000199705">
    <property type="component" value="Unassembled WGS sequence"/>
</dbReference>
<name>A0A1G8HB08_9SPHI</name>
<gene>
    <name evidence="1" type="ORF">SAMN05192573_11594</name>
</gene>
<dbReference type="STRING" id="551996.SAMN05192573_11594"/>
<dbReference type="EMBL" id="FNCG01000015">
    <property type="protein sequence ID" value="SDI03691.1"/>
    <property type="molecule type" value="Genomic_DNA"/>
</dbReference>
<evidence type="ECO:0000313" key="1">
    <source>
        <dbReference type="EMBL" id="SDI03691.1"/>
    </source>
</evidence>
<dbReference type="AlphaFoldDB" id="A0A1G8HB08"/>
<dbReference type="RefSeq" id="WP_091172920.1">
    <property type="nucleotide sequence ID" value="NZ_FNCG01000015.1"/>
</dbReference>
<dbReference type="InterPro" id="IPR028944">
    <property type="entry name" value="PRTase_ComF-like"/>
</dbReference>
<reference evidence="2" key="1">
    <citation type="submission" date="2016-10" db="EMBL/GenBank/DDBJ databases">
        <authorList>
            <person name="Varghese N."/>
            <person name="Submissions S."/>
        </authorList>
    </citation>
    <scope>NUCLEOTIDE SEQUENCE [LARGE SCALE GENOMIC DNA]</scope>
    <source>
        <strain evidence="2">Gh-67</strain>
    </source>
</reference>
<dbReference type="Pfam" id="PF15610">
    <property type="entry name" value="PRTase_3"/>
    <property type="match status" value="1"/>
</dbReference>
<keyword evidence="2" id="KW-1185">Reference proteome</keyword>